<gene>
    <name evidence="5" type="ORF">Voc01_005500</name>
</gene>
<evidence type="ECO:0000256" key="1">
    <source>
        <dbReference type="ARBA" id="ARBA00023015"/>
    </source>
</evidence>
<dbReference type="PRINTS" id="PR00035">
    <property type="entry name" value="HTHGNTR"/>
</dbReference>
<dbReference type="InterPro" id="IPR036390">
    <property type="entry name" value="WH_DNA-bd_sf"/>
</dbReference>
<dbReference type="PANTHER" id="PTHR43537">
    <property type="entry name" value="TRANSCRIPTIONAL REGULATOR, GNTR FAMILY"/>
    <property type="match status" value="1"/>
</dbReference>
<reference evidence="5" key="1">
    <citation type="submission" date="2021-01" db="EMBL/GenBank/DDBJ databases">
        <title>Whole genome shotgun sequence of Virgisporangium ochraceum NBRC 16418.</title>
        <authorList>
            <person name="Komaki H."/>
            <person name="Tamura T."/>
        </authorList>
    </citation>
    <scope>NUCLEOTIDE SEQUENCE</scope>
    <source>
        <strain evidence="5">NBRC 16418</strain>
    </source>
</reference>
<organism evidence="5 6">
    <name type="scientific">Virgisporangium ochraceum</name>
    <dbReference type="NCBI Taxonomy" id="65505"/>
    <lineage>
        <taxon>Bacteria</taxon>
        <taxon>Bacillati</taxon>
        <taxon>Actinomycetota</taxon>
        <taxon>Actinomycetes</taxon>
        <taxon>Micromonosporales</taxon>
        <taxon>Micromonosporaceae</taxon>
        <taxon>Virgisporangium</taxon>
    </lineage>
</organism>
<evidence type="ECO:0000256" key="3">
    <source>
        <dbReference type="ARBA" id="ARBA00023163"/>
    </source>
</evidence>
<proteinExistence type="predicted"/>
<dbReference type="Gene3D" id="1.10.10.10">
    <property type="entry name" value="Winged helix-like DNA-binding domain superfamily/Winged helix DNA-binding domain"/>
    <property type="match status" value="1"/>
</dbReference>
<keyword evidence="3" id="KW-0804">Transcription</keyword>
<name>A0A8J3ZPQ1_9ACTN</name>
<dbReference type="AlphaFoldDB" id="A0A8J3ZPQ1"/>
<dbReference type="SUPFAM" id="SSF46785">
    <property type="entry name" value="Winged helix' DNA-binding domain"/>
    <property type="match status" value="1"/>
</dbReference>
<evidence type="ECO:0000256" key="2">
    <source>
        <dbReference type="ARBA" id="ARBA00023125"/>
    </source>
</evidence>
<keyword evidence="2" id="KW-0238">DNA-binding</keyword>
<dbReference type="PANTHER" id="PTHR43537:SF5">
    <property type="entry name" value="UXU OPERON TRANSCRIPTIONAL REGULATOR"/>
    <property type="match status" value="1"/>
</dbReference>
<dbReference type="EMBL" id="BOPH01000007">
    <property type="protein sequence ID" value="GIJ65633.1"/>
    <property type="molecule type" value="Genomic_DNA"/>
</dbReference>
<dbReference type="Proteomes" id="UP000635606">
    <property type="component" value="Unassembled WGS sequence"/>
</dbReference>
<dbReference type="GO" id="GO:0003700">
    <property type="term" value="F:DNA-binding transcription factor activity"/>
    <property type="evidence" value="ECO:0007669"/>
    <property type="project" value="InterPro"/>
</dbReference>
<evidence type="ECO:0000313" key="5">
    <source>
        <dbReference type="EMBL" id="GIJ65633.1"/>
    </source>
</evidence>
<comment type="caution">
    <text evidence="5">The sequence shown here is derived from an EMBL/GenBank/DDBJ whole genome shotgun (WGS) entry which is preliminary data.</text>
</comment>
<evidence type="ECO:0000259" key="4">
    <source>
        <dbReference type="PROSITE" id="PS50949"/>
    </source>
</evidence>
<dbReference type="SMART" id="SM00345">
    <property type="entry name" value="HTH_GNTR"/>
    <property type="match status" value="1"/>
</dbReference>
<dbReference type="PROSITE" id="PS50949">
    <property type="entry name" value="HTH_GNTR"/>
    <property type="match status" value="1"/>
</dbReference>
<feature type="domain" description="HTH gntR-type" evidence="4">
    <location>
        <begin position="2"/>
        <end position="70"/>
    </location>
</feature>
<dbReference type="RefSeq" id="WP_203925640.1">
    <property type="nucleotide sequence ID" value="NZ_BOPH01000007.1"/>
</dbReference>
<dbReference type="InterPro" id="IPR036388">
    <property type="entry name" value="WH-like_DNA-bd_sf"/>
</dbReference>
<dbReference type="InterPro" id="IPR000524">
    <property type="entry name" value="Tscrpt_reg_HTH_GntR"/>
</dbReference>
<dbReference type="Pfam" id="PF00392">
    <property type="entry name" value="GntR"/>
    <property type="match status" value="1"/>
</dbReference>
<dbReference type="GO" id="GO:0003677">
    <property type="term" value="F:DNA binding"/>
    <property type="evidence" value="ECO:0007669"/>
    <property type="project" value="UniProtKB-KW"/>
</dbReference>
<protein>
    <recommendedName>
        <fullName evidence="4">HTH gntR-type domain-containing protein</fullName>
    </recommendedName>
</protein>
<dbReference type="CDD" id="cd07377">
    <property type="entry name" value="WHTH_GntR"/>
    <property type="match status" value="1"/>
</dbReference>
<keyword evidence="6" id="KW-1185">Reference proteome</keyword>
<keyword evidence="1" id="KW-0805">Transcription regulation</keyword>
<accession>A0A8J3ZPQ1</accession>
<sequence>MGEVTERVEGALRSRIAQGDYKPGDKLPSERTLVDELGAGRTTVRLVLSKLAAQGLIEAQHGRGYFVCSPKEPAQ</sequence>
<evidence type="ECO:0000313" key="6">
    <source>
        <dbReference type="Proteomes" id="UP000635606"/>
    </source>
</evidence>